<evidence type="ECO:0000256" key="6">
    <source>
        <dbReference type="SAM" id="Phobius"/>
    </source>
</evidence>
<feature type="transmembrane region" description="Helical" evidence="6">
    <location>
        <begin position="405"/>
        <end position="428"/>
    </location>
</feature>
<comment type="caution">
    <text evidence="7">The sequence shown here is derived from an EMBL/GenBank/DDBJ whole genome shotgun (WGS) entry which is preliminary data.</text>
</comment>
<dbReference type="Proteomes" id="UP000634476">
    <property type="component" value="Unassembled WGS sequence"/>
</dbReference>
<dbReference type="PANTHER" id="PTHR30250">
    <property type="entry name" value="PST FAMILY PREDICTED COLANIC ACID TRANSPORTER"/>
    <property type="match status" value="1"/>
</dbReference>
<feature type="transmembrane region" description="Helical" evidence="6">
    <location>
        <begin position="240"/>
        <end position="261"/>
    </location>
</feature>
<accession>A0A8J3T6U6</accession>
<organism evidence="7 8">
    <name type="scientific">Planobispora takensis</name>
    <dbReference type="NCBI Taxonomy" id="1367882"/>
    <lineage>
        <taxon>Bacteria</taxon>
        <taxon>Bacillati</taxon>
        <taxon>Actinomycetota</taxon>
        <taxon>Actinomycetes</taxon>
        <taxon>Streptosporangiales</taxon>
        <taxon>Streptosporangiaceae</taxon>
        <taxon>Planobispora</taxon>
    </lineage>
</organism>
<feature type="transmembrane region" description="Helical" evidence="6">
    <location>
        <begin position="69"/>
        <end position="90"/>
    </location>
</feature>
<feature type="transmembrane region" description="Helical" evidence="6">
    <location>
        <begin position="169"/>
        <end position="192"/>
    </location>
</feature>
<dbReference type="GO" id="GO:0005886">
    <property type="term" value="C:plasma membrane"/>
    <property type="evidence" value="ECO:0007669"/>
    <property type="project" value="UniProtKB-SubCell"/>
</dbReference>
<evidence type="ECO:0000256" key="1">
    <source>
        <dbReference type="ARBA" id="ARBA00004651"/>
    </source>
</evidence>
<dbReference type="InterPro" id="IPR050833">
    <property type="entry name" value="Poly_Biosynth_Transport"/>
</dbReference>
<gene>
    <name evidence="7" type="ORF">Pta02_79980</name>
</gene>
<name>A0A8J3T6U6_9ACTN</name>
<keyword evidence="5 6" id="KW-0472">Membrane</keyword>
<evidence type="ECO:0008006" key="9">
    <source>
        <dbReference type="Google" id="ProtNLM"/>
    </source>
</evidence>
<feature type="transmembrane region" description="Helical" evidence="6">
    <location>
        <begin position="313"/>
        <end position="336"/>
    </location>
</feature>
<feature type="transmembrane region" description="Helical" evidence="6">
    <location>
        <begin position="138"/>
        <end position="157"/>
    </location>
</feature>
<feature type="transmembrane region" description="Helical" evidence="6">
    <location>
        <begin position="34"/>
        <end position="57"/>
    </location>
</feature>
<evidence type="ECO:0000256" key="3">
    <source>
        <dbReference type="ARBA" id="ARBA00022692"/>
    </source>
</evidence>
<keyword evidence="2" id="KW-1003">Cell membrane</keyword>
<dbReference type="AlphaFoldDB" id="A0A8J3T6U6"/>
<feature type="transmembrane region" description="Helical" evidence="6">
    <location>
        <begin position="198"/>
        <end position="219"/>
    </location>
</feature>
<proteinExistence type="predicted"/>
<feature type="transmembrane region" description="Helical" evidence="6">
    <location>
        <begin position="102"/>
        <end position="126"/>
    </location>
</feature>
<dbReference type="Pfam" id="PF01943">
    <property type="entry name" value="Polysacc_synt"/>
    <property type="match status" value="1"/>
</dbReference>
<evidence type="ECO:0000256" key="2">
    <source>
        <dbReference type="ARBA" id="ARBA00022475"/>
    </source>
</evidence>
<dbReference type="PANTHER" id="PTHR30250:SF11">
    <property type="entry name" value="O-ANTIGEN TRANSPORTER-RELATED"/>
    <property type="match status" value="1"/>
</dbReference>
<dbReference type="RefSeq" id="WP_239131579.1">
    <property type="nucleotide sequence ID" value="NZ_BOOK01000088.1"/>
</dbReference>
<comment type="subcellular location">
    <subcellularLocation>
        <location evidence="1">Cell membrane</location>
        <topology evidence="1">Multi-pass membrane protein</topology>
    </subcellularLocation>
</comment>
<keyword evidence="4 6" id="KW-1133">Transmembrane helix</keyword>
<evidence type="ECO:0000256" key="4">
    <source>
        <dbReference type="ARBA" id="ARBA00022989"/>
    </source>
</evidence>
<evidence type="ECO:0000313" key="8">
    <source>
        <dbReference type="Proteomes" id="UP000634476"/>
    </source>
</evidence>
<evidence type="ECO:0000313" key="7">
    <source>
        <dbReference type="EMBL" id="GII05990.1"/>
    </source>
</evidence>
<keyword evidence="8" id="KW-1185">Reference proteome</keyword>
<evidence type="ECO:0000256" key="5">
    <source>
        <dbReference type="ARBA" id="ARBA00023136"/>
    </source>
</evidence>
<keyword evidence="3 6" id="KW-0812">Transmembrane</keyword>
<reference evidence="7" key="1">
    <citation type="submission" date="2021-01" db="EMBL/GenBank/DDBJ databases">
        <title>Whole genome shotgun sequence of Planobispora takensis NBRC 109077.</title>
        <authorList>
            <person name="Komaki H."/>
            <person name="Tamura T."/>
        </authorList>
    </citation>
    <scope>NUCLEOTIDE SEQUENCE</scope>
    <source>
        <strain evidence="7">NBRC 109077</strain>
    </source>
</reference>
<feature type="transmembrane region" description="Helical" evidence="6">
    <location>
        <begin position="281"/>
        <end position="301"/>
    </location>
</feature>
<dbReference type="InterPro" id="IPR002797">
    <property type="entry name" value="Polysacc_synth"/>
</dbReference>
<sequence length="444" mass="46616">MSPRPGGRFRFGGRSWIAGWSGAGGRSGERRRGVAVPMLVNAAASGVSASTTLLVAWGVSAAEFGRFTLVLSIALIVTVGMVMSLHFVMYQELPRARPEEHRALISTALLSTLVLGTALALAGVLAAPVLTAVLGVDLRTLCFALALALAMAVNYLTESFLRGRRKYGLTSALKIVVAFVHLGVSAWLLFVLDVGNVDWYLLALIGTNLLFALVSAVGFRVDPRSWSRALARSLYRHGAYLTALGGLSAVLFGVDVIFLNHWAEASEVGVYSIYNNFPKRLLGVVFADGIGLVLLPALAVTDTSRALGRIGRLSPAVFAAAALLSLAASAVFFLLLRGEYPYSFGLMALSALGIGAHTVFNLYSAALSMDGVRGAKALIAAQCAAAPIVLAGQAALIAWQGLTGGLVAFILSNLVLTAAVVIVSARVYRSRAAAPSVRHPEVPR</sequence>
<dbReference type="EMBL" id="BOOK01000088">
    <property type="protein sequence ID" value="GII05990.1"/>
    <property type="molecule type" value="Genomic_DNA"/>
</dbReference>
<feature type="transmembrane region" description="Helical" evidence="6">
    <location>
        <begin position="342"/>
        <end position="365"/>
    </location>
</feature>
<protein>
    <recommendedName>
        <fullName evidence="9">Oligosaccharide flippase family protein</fullName>
    </recommendedName>
</protein>
<feature type="transmembrane region" description="Helical" evidence="6">
    <location>
        <begin position="377"/>
        <end position="399"/>
    </location>
</feature>